<evidence type="ECO:0008006" key="3">
    <source>
        <dbReference type="Google" id="ProtNLM"/>
    </source>
</evidence>
<evidence type="ECO:0000313" key="1">
    <source>
        <dbReference type="EMBL" id="OGZ09461.1"/>
    </source>
</evidence>
<organism evidence="1 2">
    <name type="scientific">Candidatus Lloydbacteria bacterium RIFCSPHIGHO2_02_FULL_51_22</name>
    <dbReference type="NCBI Taxonomy" id="1798663"/>
    <lineage>
        <taxon>Bacteria</taxon>
        <taxon>Candidatus Lloydiibacteriota</taxon>
    </lineage>
</organism>
<dbReference type="AlphaFoldDB" id="A0A1G2D975"/>
<dbReference type="InterPro" id="IPR011009">
    <property type="entry name" value="Kinase-like_dom_sf"/>
</dbReference>
<protein>
    <recommendedName>
        <fullName evidence="3">Protein kinase domain-containing protein</fullName>
    </recommendedName>
</protein>
<name>A0A1G2D975_9BACT</name>
<dbReference type="EMBL" id="MHLN01000051">
    <property type="protein sequence ID" value="OGZ09461.1"/>
    <property type="molecule type" value="Genomic_DNA"/>
</dbReference>
<dbReference type="SUPFAM" id="SSF56112">
    <property type="entry name" value="Protein kinase-like (PK-like)"/>
    <property type="match status" value="1"/>
</dbReference>
<comment type="caution">
    <text evidence="1">The sequence shown here is derived from an EMBL/GenBank/DDBJ whole genome shotgun (WGS) entry which is preliminary data.</text>
</comment>
<sequence>MPEYFLPNRSVTLRPADVVGKGGEADIYRKGGEAYKVFKSPSHPDLVGSPMLQKEARERIAEHQKKLPAFPKNLPSRVASPGELLLDKNGGIVGYQMEFIENGEVLLRYGERSFREQGISDDDVRVIFMDLHKTVCAAHAVHFSFGDFNDLNVLITGKEAHIIDADSGQFGRFMARMFTTKFVDPLICDPKENVPLMIRPHSPETDWYAYLVMLMQSLLFVGPYGGVYRPKDQSMQVPHDGRPLKRITVFNHEVRYPKPARPYKILPDELLGYFERTFVNDARGVPPLSLVENLRFTTCSTCGMVHARGQCPECAGVTPVMVKEIHTGTVKGTKVFEAFGSILFAAMQDGHLRFLYYTRGAYKREDDRTVVEAPLDPNTRFRIRGADTLLARGRQCFVFEGKGSHIAPSGISVDSYGLLPLIDANGANLFFVEGGGLYRSSELGGAYREKVGDVLPNQTLFWVGDALGFGFYRAAELSNFFVFRPDHRGINDSVNVPGIRGQLVDSTCVFGHDRIWFFTVSQEGNSAVNRCFLVDAQGALLGSAVGTPGDGSWLGKIRGACAARDFLLVPTDDGVVRVALTGNSLGVVKEYPDTHRFVDAEAHLFISNEGLTVVRRHDIWRLVIG</sequence>
<gene>
    <name evidence="1" type="ORF">A3D67_02560</name>
</gene>
<proteinExistence type="predicted"/>
<reference evidence="1 2" key="1">
    <citation type="journal article" date="2016" name="Nat. Commun.">
        <title>Thousands of microbial genomes shed light on interconnected biogeochemical processes in an aquifer system.</title>
        <authorList>
            <person name="Anantharaman K."/>
            <person name="Brown C.T."/>
            <person name="Hug L.A."/>
            <person name="Sharon I."/>
            <person name="Castelle C.J."/>
            <person name="Probst A.J."/>
            <person name="Thomas B.C."/>
            <person name="Singh A."/>
            <person name="Wilkins M.J."/>
            <person name="Karaoz U."/>
            <person name="Brodie E.L."/>
            <person name="Williams K.H."/>
            <person name="Hubbard S.S."/>
            <person name="Banfield J.F."/>
        </authorList>
    </citation>
    <scope>NUCLEOTIDE SEQUENCE [LARGE SCALE GENOMIC DNA]</scope>
</reference>
<evidence type="ECO:0000313" key="2">
    <source>
        <dbReference type="Proteomes" id="UP000178099"/>
    </source>
</evidence>
<dbReference type="Proteomes" id="UP000178099">
    <property type="component" value="Unassembled WGS sequence"/>
</dbReference>
<accession>A0A1G2D975</accession>